<dbReference type="Proteomes" id="UP000335496">
    <property type="component" value="Unassembled WGS sequence"/>
</dbReference>
<reference evidence="2 3" key="2">
    <citation type="journal article" date="2019" name="Science, e1252229">
        <title>Invertible promoters mediate bacterial phase variation, antibiotic resistance, and host adaptation in the gut.</title>
        <authorList>
            <person name="Jiang X."/>
            <person name="Hall A.B."/>
            <person name="Arthur T.D."/>
            <person name="Plichta D.R."/>
            <person name="Covington C.T."/>
            <person name="Poyet M."/>
            <person name="Crothers J."/>
            <person name="Moses P.L."/>
            <person name="Tolonen A.C."/>
            <person name="Vlamakis H."/>
            <person name="Alm E.J."/>
            <person name="Xavier R.J."/>
        </authorList>
    </citation>
    <scope>NUCLEOTIDE SEQUENCE [LARGE SCALE GENOMIC DNA]</scope>
    <source>
        <strain evidence="3">bj_0095</strain>
        <strain evidence="2">Bj_0095</strain>
    </source>
</reference>
<dbReference type="AlphaFoldDB" id="A0A4V1YST0"/>
<reference evidence="1 4" key="1">
    <citation type="journal article" date="2019" name="Nat. Med.">
        <title>A library of human gut bacterial isolates paired with longitudinal multiomics data enables mechanistic microbiome research.</title>
        <authorList>
            <person name="Poyet M."/>
            <person name="Groussin M."/>
            <person name="Gibbons S.M."/>
            <person name="Avila-Pacheco J."/>
            <person name="Jiang X."/>
            <person name="Kearney S.M."/>
            <person name="Perrotta A.R."/>
            <person name="Berdy B."/>
            <person name="Zhao S."/>
            <person name="Lieberman T.D."/>
            <person name="Swanson P.K."/>
            <person name="Smith M."/>
            <person name="Roesemann S."/>
            <person name="Alexander J.E."/>
            <person name="Rich S.A."/>
            <person name="Livny J."/>
            <person name="Vlamakis H."/>
            <person name="Clish C."/>
            <person name="Bullock K."/>
            <person name="Deik A."/>
            <person name="Scott J."/>
            <person name="Pierce K.A."/>
            <person name="Xavier R.J."/>
            <person name="Alm E.J."/>
        </authorList>
    </citation>
    <scope>NUCLEOTIDE SEQUENCE [LARGE SCALE GENOMIC DNA]</scope>
    <source>
        <strain evidence="1 4">BIOML-A1</strain>
    </source>
</reference>
<evidence type="ECO:0000313" key="4">
    <source>
        <dbReference type="Proteomes" id="UP000335496"/>
    </source>
</evidence>
<keyword evidence="4" id="KW-1185">Reference proteome</keyword>
<protein>
    <recommendedName>
        <fullName evidence="5">DUF3408 domain-containing protein</fullName>
    </recommendedName>
</protein>
<gene>
    <name evidence="2" type="ORF">EAJ03_15020</name>
    <name evidence="1" type="ORF">F2Z23_15225</name>
</gene>
<evidence type="ECO:0000313" key="3">
    <source>
        <dbReference type="Proteomes" id="UP000291917"/>
    </source>
</evidence>
<name>A0A4V1YST0_9BACE</name>
<dbReference type="Proteomes" id="UP000291917">
    <property type="component" value="Unassembled WGS sequence"/>
</dbReference>
<organism evidence="2 3">
    <name type="scientific">Bacteroides eggerthii</name>
    <dbReference type="NCBI Taxonomy" id="28111"/>
    <lineage>
        <taxon>Bacteria</taxon>
        <taxon>Pseudomonadati</taxon>
        <taxon>Bacteroidota</taxon>
        <taxon>Bacteroidia</taxon>
        <taxon>Bacteroidales</taxon>
        <taxon>Bacteroidaceae</taxon>
        <taxon>Bacteroides</taxon>
    </lineage>
</organism>
<sequence length="136" mass="15453">MANKKVTDLGISNYMKEIVSNKPKVDNKEVVSLENSEGNSPEDTTETVVRNEKATSEFIPAVENNDSDSETLLRNAILTPETLFRLEQLKKLKNSTAKKGERISIARLMGAIIEEYLDDKYPQTKELYRLIESMKK</sequence>
<evidence type="ECO:0000313" key="1">
    <source>
        <dbReference type="EMBL" id="KAA5271380.1"/>
    </source>
</evidence>
<proteinExistence type="predicted"/>
<comment type="caution">
    <text evidence="2">The sequence shown here is derived from an EMBL/GenBank/DDBJ whole genome shotgun (WGS) entry which is preliminary data.</text>
</comment>
<dbReference type="EMBL" id="VVZX01000024">
    <property type="protein sequence ID" value="KAA5271380.1"/>
    <property type="molecule type" value="Genomic_DNA"/>
</dbReference>
<dbReference type="EMBL" id="RCXL01000026">
    <property type="protein sequence ID" value="RYT70650.1"/>
    <property type="molecule type" value="Genomic_DNA"/>
</dbReference>
<evidence type="ECO:0000313" key="2">
    <source>
        <dbReference type="EMBL" id="RYT70650.1"/>
    </source>
</evidence>
<accession>A0A4V1YST0</accession>
<evidence type="ECO:0008006" key="5">
    <source>
        <dbReference type="Google" id="ProtNLM"/>
    </source>
</evidence>
<dbReference type="RefSeq" id="WP_130089087.1">
    <property type="nucleotide sequence ID" value="NZ_RCXL01000026.1"/>
</dbReference>